<dbReference type="EC" id="2.7.7.49" evidence="1"/>
<evidence type="ECO:0000256" key="1">
    <source>
        <dbReference type="ARBA" id="ARBA00012493"/>
    </source>
</evidence>
<dbReference type="SUPFAM" id="SSF53098">
    <property type="entry name" value="Ribonuclease H-like"/>
    <property type="match status" value="1"/>
</dbReference>
<reference evidence="4" key="1">
    <citation type="journal article" date="2015" name="Nat. Genet.">
        <title>The genome and transcriptome of the zoonotic hookworm Ancylostoma ceylanicum identify infection-specific gene families.</title>
        <authorList>
            <person name="Schwarz E.M."/>
            <person name="Hu Y."/>
            <person name="Antoshechkin I."/>
            <person name="Miller M.M."/>
            <person name="Sternberg P.W."/>
            <person name="Aroian R.V."/>
        </authorList>
    </citation>
    <scope>NUCLEOTIDE SEQUENCE</scope>
    <source>
        <strain evidence="4">HY135</strain>
    </source>
</reference>
<organism evidence="3 4">
    <name type="scientific">Ancylostoma ceylanicum</name>
    <dbReference type="NCBI Taxonomy" id="53326"/>
    <lineage>
        <taxon>Eukaryota</taxon>
        <taxon>Metazoa</taxon>
        <taxon>Ecdysozoa</taxon>
        <taxon>Nematoda</taxon>
        <taxon>Chromadorea</taxon>
        <taxon>Rhabditida</taxon>
        <taxon>Rhabditina</taxon>
        <taxon>Rhabditomorpha</taxon>
        <taxon>Strongyloidea</taxon>
        <taxon>Ancylostomatidae</taxon>
        <taxon>Ancylostomatinae</taxon>
        <taxon>Ancylostoma</taxon>
    </lineage>
</organism>
<dbReference type="InterPro" id="IPR001584">
    <property type="entry name" value="Integrase_cat-core"/>
</dbReference>
<dbReference type="GO" id="GO:0015074">
    <property type="term" value="P:DNA integration"/>
    <property type="evidence" value="ECO:0007669"/>
    <property type="project" value="InterPro"/>
</dbReference>
<sequence length="383" mass="43961">MGGHFNPRKMFAQLRKTVFWPGMRQDLRKWCSQCQKCFLTNAKAIDTPPLRPRCAARPFQVIGVDLLEMGMTTSGNRYIVAVIDLFTKYLGAYPVADKKAETIAEVIFSRWICEGGRWLECILLDRGGGFENAVVFALCEILQIKQEFTKGYCPRENGLTERANGTIVRMLKKKTMVATEWNRILPSVVYAYNASPHLATSESPYFLVHCHDPKYPSSVIPREHLSPYDVDYDQYKSQLLAGLKLARECIKEHSEKYRNTMKSNYDRRWKTAVSQVFYTGDRVYMKVPTEKRRATHPKPTFDWKGPYRVLNASANSALITLIGGNEEPVRIQFDHLVKIPPDIDDTQSQTFKSKRFLDNRLPLSWYLPSSRPGSEVLSREAVV</sequence>
<dbReference type="PROSITE" id="PS50994">
    <property type="entry name" value="INTEGRASE"/>
    <property type="match status" value="1"/>
</dbReference>
<feature type="domain" description="Integrase catalytic" evidence="2">
    <location>
        <begin position="54"/>
        <end position="212"/>
    </location>
</feature>
<comment type="caution">
    <text evidence="3">The sequence shown here is derived from an EMBL/GenBank/DDBJ whole genome shotgun (WGS) entry which is preliminary data.</text>
</comment>
<dbReference type="PANTHER" id="PTHR37984">
    <property type="entry name" value="PROTEIN CBG26694"/>
    <property type="match status" value="1"/>
</dbReference>
<dbReference type="InterPro" id="IPR041588">
    <property type="entry name" value="Integrase_H2C2"/>
</dbReference>
<accession>A0A016SXP5</accession>
<dbReference type="PANTHER" id="PTHR37984:SF5">
    <property type="entry name" value="PROTEIN NYNRIN-LIKE"/>
    <property type="match status" value="1"/>
</dbReference>
<dbReference type="Pfam" id="PF17921">
    <property type="entry name" value="Integrase_H2C2"/>
    <property type="match status" value="1"/>
</dbReference>
<protein>
    <recommendedName>
        <fullName evidence="1">RNA-directed DNA polymerase</fullName>
        <ecNumber evidence="1">2.7.7.49</ecNumber>
    </recommendedName>
</protein>
<dbReference type="Gene3D" id="1.10.340.70">
    <property type="match status" value="1"/>
</dbReference>
<name>A0A016SXP5_9BILA</name>
<dbReference type="GO" id="GO:0003676">
    <property type="term" value="F:nucleic acid binding"/>
    <property type="evidence" value="ECO:0007669"/>
    <property type="project" value="InterPro"/>
</dbReference>
<keyword evidence="4" id="KW-1185">Reference proteome</keyword>
<proteinExistence type="predicted"/>
<dbReference type="EMBL" id="JARK01001500">
    <property type="protein sequence ID" value="EYB95084.1"/>
    <property type="molecule type" value="Genomic_DNA"/>
</dbReference>
<dbReference type="InterPro" id="IPR012337">
    <property type="entry name" value="RNaseH-like_sf"/>
</dbReference>
<dbReference type="InterPro" id="IPR036397">
    <property type="entry name" value="RNaseH_sf"/>
</dbReference>
<evidence type="ECO:0000313" key="4">
    <source>
        <dbReference type="Proteomes" id="UP000024635"/>
    </source>
</evidence>
<dbReference type="STRING" id="53326.A0A016SXP5"/>
<evidence type="ECO:0000259" key="2">
    <source>
        <dbReference type="PROSITE" id="PS50994"/>
    </source>
</evidence>
<evidence type="ECO:0000313" key="3">
    <source>
        <dbReference type="EMBL" id="EYB95084.1"/>
    </source>
</evidence>
<dbReference type="AlphaFoldDB" id="A0A016SXP5"/>
<dbReference type="Gene3D" id="3.30.420.10">
    <property type="entry name" value="Ribonuclease H-like superfamily/Ribonuclease H"/>
    <property type="match status" value="1"/>
</dbReference>
<gene>
    <name evidence="3" type="primary">Acey_s0164.g3555</name>
    <name evidence="3" type="ORF">Y032_0164g3555</name>
</gene>
<dbReference type="InterPro" id="IPR050951">
    <property type="entry name" value="Retrovirus_Pol_polyprotein"/>
</dbReference>
<dbReference type="OrthoDB" id="5839379at2759"/>
<dbReference type="Proteomes" id="UP000024635">
    <property type="component" value="Unassembled WGS sequence"/>
</dbReference>
<dbReference type="GO" id="GO:0003964">
    <property type="term" value="F:RNA-directed DNA polymerase activity"/>
    <property type="evidence" value="ECO:0007669"/>
    <property type="project" value="UniProtKB-EC"/>
</dbReference>